<feature type="domain" description="DAGKc" evidence="9">
    <location>
        <begin position="1"/>
        <end position="123"/>
    </location>
</feature>
<comment type="similarity">
    <text evidence="2">Belongs to the diacylglycerol/lipid kinase family.</text>
</comment>
<dbReference type="GO" id="GO:0016301">
    <property type="term" value="F:kinase activity"/>
    <property type="evidence" value="ECO:0007669"/>
    <property type="project" value="UniProtKB-KW"/>
</dbReference>
<evidence type="ECO:0000256" key="8">
    <source>
        <dbReference type="ARBA" id="ARBA00023264"/>
    </source>
</evidence>
<dbReference type="Gene3D" id="3.40.50.10330">
    <property type="entry name" value="Probable inorganic polyphosphate/atp-NAD kinase, domain 1"/>
    <property type="match status" value="1"/>
</dbReference>
<keyword evidence="11" id="KW-1185">Reference proteome</keyword>
<proteinExistence type="inferred from homology"/>
<evidence type="ECO:0000259" key="9">
    <source>
        <dbReference type="PROSITE" id="PS50146"/>
    </source>
</evidence>
<dbReference type="InterPro" id="IPR017438">
    <property type="entry name" value="ATP-NAD_kinase_N"/>
</dbReference>
<gene>
    <name evidence="10" type="ORF">IEQ44_14770</name>
</gene>
<evidence type="ECO:0000256" key="2">
    <source>
        <dbReference type="ARBA" id="ARBA00005983"/>
    </source>
</evidence>
<keyword evidence="4" id="KW-0547">Nucleotide-binding</keyword>
<sequence>MITNSGAGTADEESLEAALEVLRAEADVEVVATSSPDELDEVLRDARGRTVVVAGGDGSLHAVVQALYRREELGSTTLALLPLGTGNDFARAADLPLEAAEAARTLLTCDAVEVDLIVADDDTVVVNNVHLGAGAEASKVGAEWKEKLGSIGVGKVNLGKLGYPIGAAAVALESVPLHVRIEVDGAEVGDGEVLMVALGNGSSVGGGAELTPEADVTDGRIDVMISTALGPVQRFTYAADIARAAHADRDDVTYLHGCEVRVRGEEFWTSADGEITGPHTDRTWRMVNRAYRMLLPTPADGDSGPAPV</sequence>
<dbReference type="Gene3D" id="2.60.200.40">
    <property type="match status" value="1"/>
</dbReference>
<dbReference type="Pfam" id="PF19279">
    <property type="entry name" value="YegS_C"/>
    <property type="match status" value="1"/>
</dbReference>
<evidence type="ECO:0000313" key="11">
    <source>
        <dbReference type="Proteomes" id="UP000756387"/>
    </source>
</evidence>
<dbReference type="InterPro" id="IPR001206">
    <property type="entry name" value="Diacylglycerol_kinase_cat_dom"/>
</dbReference>
<evidence type="ECO:0000256" key="4">
    <source>
        <dbReference type="ARBA" id="ARBA00022741"/>
    </source>
</evidence>
<reference evidence="10 11" key="1">
    <citation type="submission" date="2020-10" db="EMBL/GenBank/DDBJ databases">
        <title>Nocardioides sp. isolated from sludge.</title>
        <authorList>
            <person name="Zhang X."/>
        </authorList>
    </citation>
    <scope>NUCLEOTIDE SEQUENCE [LARGE SCALE GENOMIC DNA]</scope>
    <source>
        <strain evidence="10 11">Y6</strain>
    </source>
</reference>
<dbReference type="EMBL" id="JADCSA010000018">
    <property type="protein sequence ID" value="MBE7325911.1"/>
    <property type="molecule type" value="Genomic_DNA"/>
</dbReference>
<dbReference type="Proteomes" id="UP000756387">
    <property type="component" value="Unassembled WGS sequence"/>
</dbReference>
<organism evidence="10 11">
    <name type="scientific">Nocardioides malaquae</name>
    <dbReference type="NCBI Taxonomy" id="2773426"/>
    <lineage>
        <taxon>Bacteria</taxon>
        <taxon>Bacillati</taxon>
        <taxon>Actinomycetota</taxon>
        <taxon>Actinomycetes</taxon>
        <taxon>Propionibacteriales</taxon>
        <taxon>Nocardioidaceae</taxon>
        <taxon>Nocardioides</taxon>
    </lineage>
</organism>
<evidence type="ECO:0000256" key="7">
    <source>
        <dbReference type="ARBA" id="ARBA00023209"/>
    </source>
</evidence>
<dbReference type="SMART" id="SM00046">
    <property type="entry name" value="DAGKc"/>
    <property type="match status" value="1"/>
</dbReference>
<keyword evidence="7" id="KW-0444">Lipid biosynthesis</keyword>
<protein>
    <submittedName>
        <fullName evidence="10">Diacylglycerol kinase</fullName>
    </submittedName>
</protein>
<comment type="cofactor">
    <cofactor evidence="1">
        <name>Mg(2+)</name>
        <dbReference type="ChEBI" id="CHEBI:18420"/>
    </cofactor>
</comment>
<keyword evidence="5 10" id="KW-0418">Kinase</keyword>
<evidence type="ECO:0000313" key="10">
    <source>
        <dbReference type="EMBL" id="MBE7325911.1"/>
    </source>
</evidence>
<dbReference type="PROSITE" id="PS50146">
    <property type="entry name" value="DAGK"/>
    <property type="match status" value="1"/>
</dbReference>
<dbReference type="Pfam" id="PF00781">
    <property type="entry name" value="DAGK_cat"/>
    <property type="match status" value="1"/>
</dbReference>
<evidence type="ECO:0000256" key="5">
    <source>
        <dbReference type="ARBA" id="ARBA00022777"/>
    </source>
</evidence>
<keyword evidence="7" id="KW-0443">Lipid metabolism</keyword>
<dbReference type="PANTHER" id="PTHR12358:SF106">
    <property type="entry name" value="LIPID KINASE YEGS"/>
    <property type="match status" value="1"/>
</dbReference>
<accession>A0ABR9RWG6</accession>
<evidence type="ECO:0000256" key="3">
    <source>
        <dbReference type="ARBA" id="ARBA00022679"/>
    </source>
</evidence>
<dbReference type="PANTHER" id="PTHR12358">
    <property type="entry name" value="SPHINGOSINE KINASE"/>
    <property type="match status" value="1"/>
</dbReference>
<keyword evidence="6" id="KW-0067">ATP-binding</keyword>
<evidence type="ECO:0000256" key="6">
    <source>
        <dbReference type="ARBA" id="ARBA00022840"/>
    </source>
</evidence>
<dbReference type="SUPFAM" id="SSF111331">
    <property type="entry name" value="NAD kinase/diacylglycerol kinase-like"/>
    <property type="match status" value="1"/>
</dbReference>
<dbReference type="InterPro" id="IPR016064">
    <property type="entry name" value="NAD/diacylglycerol_kinase_sf"/>
</dbReference>
<keyword evidence="7" id="KW-0594">Phospholipid biosynthesis</keyword>
<comment type="caution">
    <text evidence="10">The sequence shown here is derived from an EMBL/GenBank/DDBJ whole genome shotgun (WGS) entry which is preliminary data.</text>
</comment>
<dbReference type="InterPro" id="IPR045540">
    <property type="entry name" value="YegS/DAGK_C"/>
</dbReference>
<keyword evidence="8" id="KW-1208">Phospholipid metabolism</keyword>
<keyword evidence="3" id="KW-0808">Transferase</keyword>
<name>A0ABR9RWG6_9ACTN</name>
<dbReference type="InterPro" id="IPR050187">
    <property type="entry name" value="Lipid_Phosphate_FormReg"/>
</dbReference>
<evidence type="ECO:0000256" key="1">
    <source>
        <dbReference type="ARBA" id="ARBA00001946"/>
    </source>
</evidence>